<accession>A0A6V7XZA7</accession>
<dbReference type="GO" id="GO:0006402">
    <property type="term" value="P:mRNA catabolic process"/>
    <property type="evidence" value="ECO:0007669"/>
    <property type="project" value="TreeGrafter"/>
</dbReference>
<dbReference type="SUPFAM" id="SSF50199">
    <property type="entry name" value="Staphylococcal nuclease"/>
    <property type="match status" value="1"/>
</dbReference>
<dbReference type="Proteomes" id="UP000580250">
    <property type="component" value="Unassembled WGS sequence"/>
</dbReference>
<dbReference type="Gene3D" id="2.40.50.90">
    <property type="match status" value="1"/>
</dbReference>
<gene>
    <name evidence="2" type="ORF">MENT_LOCUS58442</name>
</gene>
<dbReference type="GO" id="GO:0005829">
    <property type="term" value="C:cytosol"/>
    <property type="evidence" value="ECO:0007669"/>
    <property type="project" value="TreeGrafter"/>
</dbReference>
<dbReference type="InterPro" id="IPR035437">
    <property type="entry name" value="SNase_OB-fold_sf"/>
</dbReference>
<dbReference type="Gene3D" id="2.30.30.140">
    <property type="match status" value="1"/>
</dbReference>
<sequence length="195" mass="22204">MNALQLELKTPSIIKFVPKRNQLCAAKYTDGNLWHRARVEGVKGDNVDVETLSMSRIAPLPPQFQSQAPFAKEYQLALVSAPPDPSYAEDSMLAFKRLCFSKPYLYLNVEYRIGGLEAVTVFADDNKGEKRDLAKKLITDGYALVENDEKHVFSNWLMIMWSRKQKLVKRISTFGDMVTSQAVNCRYILTVARCF</sequence>
<feature type="domain" description="Tudor" evidence="1">
    <location>
        <begin position="15"/>
        <end position="77"/>
    </location>
</feature>
<evidence type="ECO:0000259" key="1">
    <source>
        <dbReference type="Pfam" id="PF00567"/>
    </source>
</evidence>
<dbReference type="GO" id="GO:0004518">
    <property type="term" value="F:nuclease activity"/>
    <property type="evidence" value="ECO:0007669"/>
    <property type="project" value="TreeGrafter"/>
</dbReference>
<dbReference type="PANTHER" id="PTHR12302">
    <property type="entry name" value="EBNA2 BINDING PROTEIN P100"/>
    <property type="match status" value="1"/>
</dbReference>
<dbReference type="EMBL" id="CAJEWN010002650">
    <property type="protein sequence ID" value="CAD2204690.1"/>
    <property type="molecule type" value="Genomic_DNA"/>
</dbReference>
<dbReference type="AlphaFoldDB" id="A0A6V7XZA7"/>
<organism evidence="2 3">
    <name type="scientific">Meloidogyne enterolobii</name>
    <name type="common">Root-knot nematode worm</name>
    <name type="synonym">Meloidogyne mayaguensis</name>
    <dbReference type="NCBI Taxonomy" id="390850"/>
    <lineage>
        <taxon>Eukaryota</taxon>
        <taxon>Metazoa</taxon>
        <taxon>Ecdysozoa</taxon>
        <taxon>Nematoda</taxon>
        <taxon>Chromadorea</taxon>
        <taxon>Rhabditida</taxon>
        <taxon>Tylenchina</taxon>
        <taxon>Tylenchomorpha</taxon>
        <taxon>Tylenchoidea</taxon>
        <taxon>Meloidogynidae</taxon>
        <taxon>Meloidogyninae</taxon>
        <taxon>Meloidogyne</taxon>
    </lineage>
</organism>
<evidence type="ECO:0000313" key="3">
    <source>
        <dbReference type="Proteomes" id="UP000580250"/>
    </source>
</evidence>
<dbReference type="Pfam" id="PF00567">
    <property type="entry name" value="TUDOR"/>
    <property type="match status" value="1"/>
</dbReference>
<name>A0A6V7XZA7_MELEN</name>
<dbReference type="GO" id="GO:0003723">
    <property type="term" value="F:RNA binding"/>
    <property type="evidence" value="ECO:0007669"/>
    <property type="project" value="TreeGrafter"/>
</dbReference>
<comment type="caution">
    <text evidence="2">The sequence shown here is derived from an EMBL/GenBank/DDBJ whole genome shotgun (WGS) entry which is preliminary data.</text>
</comment>
<evidence type="ECO:0000313" key="2">
    <source>
        <dbReference type="EMBL" id="CAD2204690.1"/>
    </source>
</evidence>
<reference evidence="2 3" key="1">
    <citation type="submission" date="2020-08" db="EMBL/GenBank/DDBJ databases">
        <authorList>
            <person name="Koutsovoulos G."/>
            <person name="Danchin GJ E."/>
        </authorList>
    </citation>
    <scope>NUCLEOTIDE SEQUENCE [LARGE SCALE GENOMIC DNA]</scope>
</reference>
<dbReference type="OrthoDB" id="5803339at2759"/>
<dbReference type="GO" id="GO:0005634">
    <property type="term" value="C:nucleus"/>
    <property type="evidence" value="ECO:0007669"/>
    <property type="project" value="TreeGrafter"/>
</dbReference>
<dbReference type="InterPro" id="IPR002999">
    <property type="entry name" value="Tudor"/>
</dbReference>
<dbReference type="SUPFAM" id="SSF63748">
    <property type="entry name" value="Tudor/PWWP/MBT"/>
    <property type="match status" value="1"/>
</dbReference>
<dbReference type="PANTHER" id="PTHR12302:SF2">
    <property type="entry name" value="STAPHYLOCOCCAL NUCLEASE DOMAIN-CONTAINING PROTEIN 1"/>
    <property type="match status" value="1"/>
</dbReference>
<proteinExistence type="predicted"/>
<protein>
    <recommendedName>
        <fullName evidence="1">Tudor domain-containing protein</fullName>
    </recommendedName>
</protein>